<dbReference type="EMBL" id="GL832968">
    <property type="protein sequence ID" value="EGD74223.1"/>
    <property type="molecule type" value="Genomic_DNA"/>
</dbReference>
<sequence>MESSKRAKRREHVAIHYEGDGGGDTRAPQPAQADTAKKMENGILPSRALKGVLDTPDNAALALHYIPKGSPLIVEGRVIVECSTHDIPEGHRFTVEHIGAGEEIRSWGIPFGIALTDLQPGQYLCNSKSLQAFKDRKSTLHLPTEPNFKNAPFKRHVVPEESFTPAPPTQTTAPQLSETERKRTFRGYVRAGDRGVGTRNYVVIIGASGLVAGFVRAVEAAYEHTIEAARKQMPNVSCHGVVAVAHTEGSHLRTEEKLPNNFKKMVRTLAGFAVHPNVGGVLIVDQGEEVLQAKDILAYMHARGYPLASVPHRTMSLGAAAYEDNIARASTLVDELLKEASTCISKDVPMSHIVLAQQCGGSDAFSGISANPLAGWLARRLVCVGGSALLAETDELIGAEGYVLSRCRDYRTCSKFLSLVDRFYRYANRRGHSPEGNPSGGNLFRGLYNITLKSAGAAMKKLPDVRLDHVVEYGELLLRKGSGYSFMDSPGNDLESIAGQVASGCNVILFTTGNGSVTNFPFVPTLKALTTTARFELLETDMDINAGLFLDGKLTLDELGEAAYKELIRIASGHPSKGEIAGHHQTQLWRNWSALEGEPADNEDDTDQRRSGDTTQEAIQQESASESSTGKAVDSSSADAARSGQALALSAPTHVDVEAVLKQTQLLGVSGGNVMVRNDVNQASDRVGLILPTSLCSGQVAVRIAQRLNANNRSNAAREPTLTRFVALPHTEGCGHSSGDHEALVLRTLLGYARHPMVGQAVLLEHGCEKTHNARMQIELEHSGGHLDRYGFASVQLDGGFENVANKVEALFKEHEAAVAADLHLQREPAHPSQLRVGFVSDTNLPTPLLAAVSHVVSTIAAADGLAVVAGTFKSAHVLESLLAEGVDPTTATLGYGQAAPSHGAHVMSASTSNLVELVAGLAATGVEVIVACVRGSYAIAPHPLVPLLQCAVVSESLPMLSLDLDVRLTSQPDEEEDAVATRWSAELAKRVAACLSGSQLPKLWGKAQPDFQLSRAANAVSM</sequence>
<dbReference type="GeneID" id="16073698"/>
<evidence type="ECO:0000256" key="2">
    <source>
        <dbReference type="ARBA" id="ARBA00023239"/>
    </source>
</evidence>
<dbReference type="InParanoid" id="F2UCB6"/>
<reference evidence="6" key="1">
    <citation type="submission" date="2009-08" db="EMBL/GenBank/DDBJ databases">
        <title>Annotation of Salpingoeca rosetta.</title>
        <authorList>
            <consortium name="The Broad Institute Genome Sequencing Platform"/>
            <person name="Russ C."/>
            <person name="Cuomo C."/>
            <person name="Burger G."/>
            <person name="Gray M.W."/>
            <person name="Holland P.W.H."/>
            <person name="King N."/>
            <person name="Lang F.B.F."/>
            <person name="Roger A.J."/>
            <person name="Ruiz-Trillo I."/>
            <person name="Young S.K."/>
            <person name="Zeng Q."/>
            <person name="Gargeya S."/>
            <person name="Alvarado L."/>
            <person name="Berlin A."/>
            <person name="Chapman S.B."/>
            <person name="Chen Z."/>
            <person name="Freedman E."/>
            <person name="Gellesch M."/>
            <person name="Goldberg J."/>
            <person name="Griggs A."/>
            <person name="Gujja S."/>
            <person name="Heilman E."/>
            <person name="Heiman D."/>
            <person name="Howarth C."/>
            <person name="Mehta T."/>
            <person name="Neiman D."/>
            <person name="Pearson M."/>
            <person name="Roberts A."/>
            <person name="Saif S."/>
            <person name="Shea T."/>
            <person name="Shenoy N."/>
            <person name="Sisk P."/>
            <person name="Stolte C."/>
            <person name="Sykes S."/>
            <person name="White J."/>
            <person name="Yandava C."/>
            <person name="Haas B."/>
            <person name="Nusbaum C."/>
            <person name="Birren B."/>
        </authorList>
    </citation>
    <scope>NUCLEOTIDE SEQUENCE [LARGE SCALE GENOMIC DNA]</scope>
    <source>
        <strain evidence="6">ATCC 50818</strain>
    </source>
</reference>
<evidence type="ECO:0000256" key="1">
    <source>
        <dbReference type="ARBA" id="ARBA00010986"/>
    </source>
</evidence>
<feature type="domain" description="D-galactarate/Altronate dehydratase C-terminal" evidence="5">
    <location>
        <begin position="350"/>
        <end position="592"/>
    </location>
</feature>
<dbReference type="RefSeq" id="XP_004993123.1">
    <property type="nucleotide sequence ID" value="XM_004993066.1"/>
</dbReference>
<dbReference type="Pfam" id="PF20629">
    <property type="entry name" value="GD_AH_C"/>
    <property type="match status" value="1"/>
</dbReference>
<evidence type="ECO:0000313" key="7">
    <source>
        <dbReference type="Proteomes" id="UP000007799"/>
    </source>
</evidence>
<dbReference type="PANTHER" id="PTHR30536">
    <property type="entry name" value="ALTRONATE/GALACTARATE DEHYDRATASE"/>
    <property type="match status" value="1"/>
</dbReference>
<evidence type="ECO:0000313" key="6">
    <source>
        <dbReference type="EMBL" id="EGD74223.1"/>
    </source>
</evidence>
<dbReference type="InterPro" id="IPR048332">
    <property type="entry name" value="GD_AH_C"/>
</dbReference>
<evidence type="ECO:0008006" key="8">
    <source>
        <dbReference type="Google" id="ProtNLM"/>
    </source>
</evidence>
<gene>
    <name evidence="6" type="ORF">PTSG_06233</name>
</gene>
<dbReference type="GO" id="GO:0019698">
    <property type="term" value="P:D-galacturonate catabolic process"/>
    <property type="evidence" value="ECO:0007669"/>
    <property type="project" value="TreeGrafter"/>
</dbReference>
<evidence type="ECO:0000259" key="4">
    <source>
        <dbReference type="Pfam" id="PF04295"/>
    </source>
</evidence>
<dbReference type="eggNOG" id="ENOG502QTJS">
    <property type="taxonomic scope" value="Eukaryota"/>
</dbReference>
<evidence type="ECO:0000259" key="5">
    <source>
        <dbReference type="Pfam" id="PF20629"/>
    </source>
</evidence>
<organism evidence="7">
    <name type="scientific">Salpingoeca rosetta (strain ATCC 50818 / BSB-021)</name>
    <dbReference type="NCBI Taxonomy" id="946362"/>
    <lineage>
        <taxon>Eukaryota</taxon>
        <taxon>Choanoflagellata</taxon>
        <taxon>Craspedida</taxon>
        <taxon>Salpingoecidae</taxon>
        <taxon>Salpingoeca</taxon>
    </lineage>
</organism>
<dbReference type="OMA" id="SQVSIWR"/>
<keyword evidence="2" id="KW-0456">Lyase</keyword>
<keyword evidence="7" id="KW-1185">Reference proteome</keyword>
<feature type="compositionally biased region" description="Low complexity" evidence="3">
    <location>
        <begin position="616"/>
        <end position="639"/>
    </location>
</feature>
<feature type="domain" description="D-galactarate/Altronate dehydratase second" evidence="4">
    <location>
        <begin position="187"/>
        <end position="341"/>
    </location>
</feature>
<dbReference type="OrthoDB" id="199541at2759"/>
<feature type="region of interest" description="Disordered" evidence="3">
    <location>
        <begin position="1"/>
        <end position="32"/>
    </location>
</feature>
<dbReference type="InterPro" id="IPR052172">
    <property type="entry name" value="UxaA_altronate/galactarate_dh"/>
</dbReference>
<dbReference type="Gene3D" id="2.30.130.110">
    <property type="match status" value="1"/>
</dbReference>
<feature type="region of interest" description="Disordered" evidence="3">
    <location>
        <begin position="597"/>
        <end position="639"/>
    </location>
</feature>
<dbReference type="PANTHER" id="PTHR30536:SF5">
    <property type="entry name" value="ALTRONATE DEHYDRATASE"/>
    <property type="match status" value="1"/>
</dbReference>
<name>F2UCB6_SALR5</name>
<evidence type="ECO:0000256" key="3">
    <source>
        <dbReference type="SAM" id="MobiDB-lite"/>
    </source>
</evidence>
<proteinExistence type="inferred from homology"/>
<dbReference type="Proteomes" id="UP000007799">
    <property type="component" value="Unassembled WGS sequence"/>
</dbReference>
<dbReference type="Pfam" id="PF04295">
    <property type="entry name" value="GD_AH_second"/>
    <property type="match status" value="2"/>
</dbReference>
<accession>F2UCB6</accession>
<dbReference type="AlphaFoldDB" id="F2UCB6"/>
<feature type="compositionally biased region" description="Basic residues" evidence="3">
    <location>
        <begin position="1"/>
        <end position="11"/>
    </location>
</feature>
<comment type="similarity">
    <text evidence="1">Belongs to the UxaA family.</text>
</comment>
<dbReference type="KEGG" id="sre:PTSG_06233"/>
<dbReference type="STRING" id="946362.F2UCB6"/>
<feature type="region of interest" description="Disordered" evidence="3">
    <location>
        <begin position="160"/>
        <end position="180"/>
    </location>
</feature>
<dbReference type="GO" id="GO:0016829">
    <property type="term" value="F:lyase activity"/>
    <property type="evidence" value="ECO:0007669"/>
    <property type="project" value="UniProtKB-KW"/>
</dbReference>
<feature type="domain" description="D-galactarate/Altronate dehydratase second" evidence="4">
    <location>
        <begin position="689"/>
        <end position="814"/>
    </location>
</feature>
<protein>
    <recommendedName>
        <fullName evidence="8">Altronate hydrolase</fullName>
    </recommendedName>
</protein>
<dbReference type="InterPro" id="IPR007392">
    <property type="entry name" value="GD_AH_second"/>
</dbReference>